<dbReference type="EMBL" id="JPRD01000015">
    <property type="protein sequence ID" value="KIF53366.1"/>
    <property type="molecule type" value="Genomic_DNA"/>
</dbReference>
<proteinExistence type="predicted"/>
<dbReference type="RefSeq" id="WP_020194567.1">
    <property type="nucleotide sequence ID" value="NZ_BAOH01000005.1"/>
</dbReference>
<dbReference type="AlphaFoldDB" id="A0A0C1ZJM6"/>
<dbReference type="Proteomes" id="UP000031586">
    <property type="component" value="Unassembled WGS sequence"/>
</dbReference>
<protein>
    <submittedName>
        <fullName evidence="1">Uncharacterized protein</fullName>
    </submittedName>
</protein>
<gene>
    <name evidence="1" type="ORF">H735_10625</name>
</gene>
<comment type="caution">
    <text evidence="1">The sequence shown here is derived from an EMBL/GenBank/DDBJ whole genome shotgun (WGS) entry which is preliminary data.</text>
</comment>
<reference evidence="1 2" key="1">
    <citation type="submission" date="2014-07" db="EMBL/GenBank/DDBJ databases">
        <title>Unique and conserved regions in Vibrio harveyi and related species in comparison with the shrimp pathogen Vibrio harveyi CAIM 1792.</title>
        <authorList>
            <person name="Espinoza-Valles I."/>
            <person name="Vora G."/>
            <person name="Leekitcharoenphon P."/>
            <person name="Ussery D."/>
            <person name="Hoj L."/>
            <person name="Gomez-Gil B."/>
        </authorList>
    </citation>
    <scope>NUCLEOTIDE SEQUENCE [LARGE SCALE GENOMIC DNA]</scope>
    <source>
        <strain evidence="2">CAIM 1854 / LMG 25443</strain>
    </source>
</reference>
<accession>A0A0C1ZJM6</accession>
<organism evidence="1 2">
    <name type="scientific">Vibrio owensii CAIM 1854 = LMG 25443</name>
    <dbReference type="NCBI Taxonomy" id="1229493"/>
    <lineage>
        <taxon>Bacteria</taxon>
        <taxon>Pseudomonadati</taxon>
        <taxon>Pseudomonadota</taxon>
        <taxon>Gammaproteobacteria</taxon>
        <taxon>Vibrionales</taxon>
        <taxon>Vibrionaceae</taxon>
        <taxon>Vibrio</taxon>
    </lineage>
</organism>
<dbReference type="PATRIC" id="fig|1229493.5.peg.1215"/>
<name>A0A0C1ZJM6_9VIBR</name>
<evidence type="ECO:0000313" key="1">
    <source>
        <dbReference type="EMBL" id="KIF53366.1"/>
    </source>
</evidence>
<evidence type="ECO:0000313" key="2">
    <source>
        <dbReference type="Proteomes" id="UP000031586"/>
    </source>
</evidence>
<sequence length="75" mass="8239">MKIVDLYGNQIEVTDLEAAIDQAKGGSKINDIYQTPFSIDSQGVSTPISGKENERHSVGEYWSDALKKLRALQVA</sequence>